<dbReference type="PANTHER" id="PTHR39087">
    <property type="entry name" value="UPF0104 MEMBRANE PROTEIN MJ1595"/>
    <property type="match status" value="1"/>
</dbReference>
<proteinExistence type="predicted"/>
<keyword evidence="3 6" id="KW-0812">Transmembrane</keyword>
<evidence type="ECO:0000256" key="1">
    <source>
        <dbReference type="ARBA" id="ARBA00004651"/>
    </source>
</evidence>
<dbReference type="NCBIfam" id="TIGR00374">
    <property type="entry name" value="flippase-like domain"/>
    <property type="match status" value="1"/>
</dbReference>
<evidence type="ECO:0000256" key="3">
    <source>
        <dbReference type="ARBA" id="ARBA00022692"/>
    </source>
</evidence>
<dbReference type="InterPro" id="IPR022791">
    <property type="entry name" value="L-PG_synthase/AglD"/>
</dbReference>
<keyword evidence="2" id="KW-1003">Cell membrane</keyword>
<keyword evidence="8" id="KW-1185">Reference proteome</keyword>
<comment type="caution">
    <text evidence="7">The sequence shown here is derived from an EMBL/GenBank/DDBJ whole genome shotgun (WGS) entry which is preliminary data.</text>
</comment>
<feature type="transmembrane region" description="Helical" evidence="6">
    <location>
        <begin position="249"/>
        <end position="269"/>
    </location>
</feature>
<gene>
    <name evidence="7" type="ORF">JIN81_03595</name>
</gene>
<dbReference type="PANTHER" id="PTHR39087:SF2">
    <property type="entry name" value="UPF0104 MEMBRANE PROTEIN MJ1595"/>
    <property type="match status" value="1"/>
</dbReference>
<feature type="transmembrane region" description="Helical" evidence="6">
    <location>
        <begin position="127"/>
        <end position="145"/>
    </location>
</feature>
<dbReference type="Proteomes" id="UP000658278">
    <property type="component" value="Unassembled WGS sequence"/>
</dbReference>
<keyword evidence="5 6" id="KW-0472">Membrane</keyword>
<evidence type="ECO:0000256" key="2">
    <source>
        <dbReference type="ARBA" id="ARBA00022475"/>
    </source>
</evidence>
<feature type="transmembrane region" description="Helical" evidence="6">
    <location>
        <begin position="223"/>
        <end position="243"/>
    </location>
</feature>
<feature type="transmembrane region" description="Helical" evidence="6">
    <location>
        <begin position="157"/>
        <end position="176"/>
    </location>
</feature>
<dbReference type="GO" id="GO:0005886">
    <property type="term" value="C:plasma membrane"/>
    <property type="evidence" value="ECO:0007669"/>
    <property type="project" value="UniProtKB-SubCell"/>
</dbReference>
<dbReference type="EMBL" id="JAENII010000002">
    <property type="protein sequence ID" value="MBK1826088.1"/>
    <property type="molecule type" value="Genomic_DNA"/>
</dbReference>
<evidence type="ECO:0000313" key="7">
    <source>
        <dbReference type="EMBL" id="MBK1826088.1"/>
    </source>
</evidence>
<evidence type="ECO:0000256" key="5">
    <source>
        <dbReference type="ARBA" id="ARBA00023136"/>
    </source>
</evidence>
<sequence length="345" mass="37848">MSETTKRRGLSQWLGIVVVLGLLALLLRHVEWDAVRASFSKVDLRFIPVLVFLVALNFLIRSWRWRYLLVGGESMSFRSLVDATTAGFMASFLLPFRAGEVARPWVLTRWESISFGSAAASIVVERVIDALVIIGVLSIAAEWIVDAPDWLGAGTRVLGLIALVGLAMMLMAYFFSRTFSKLGRRMIRVFLFPRFLSGLRNALYQLMDGFLDGLKAISSGRQLWIVMITSLALWLEMAVFYQVCLWTLGLQLSPLAGIMVMVLVALAIAAPGPPGFLGTFQIGCLAALGLFGVNREMGLSYAVVAHVVQAACIIPAGLWILHARGLKLRDSVRSARMAQSDPGDA</sequence>
<evidence type="ECO:0000256" key="6">
    <source>
        <dbReference type="SAM" id="Phobius"/>
    </source>
</evidence>
<accession>A0A934R8U6</accession>
<feature type="transmembrane region" description="Helical" evidence="6">
    <location>
        <begin position="299"/>
        <end position="321"/>
    </location>
</feature>
<protein>
    <submittedName>
        <fullName evidence="7">Flippase-like domain-containing protein</fullName>
    </submittedName>
</protein>
<dbReference type="AlphaFoldDB" id="A0A934R8U6"/>
<reference evidence="7" key="1">
    <citation type="submission" date="2021-01" db="EMBL/GenBank/DDBJ databases">
        <title>Modified the classification status of verrucomicrobia.</title>
        <authorList>
            <person name="Feng X."/>
        </authorList>
    </citation>
    <scope>NUCLEOTIDE SEQUENCE</scope>
    <source>
        <strain evidence="7">KCTC 22201</strain>
    </source>
</reference>
<evidence type="ECO:0000313" key="8">
    <source>
        <dbReference type="Proteomes" id="UP000658278"/>
    </source>
</evidence>
<evidence type="ECO:0000256" key="4">
    <source>
        <dbReference type="ARBA" id="ARBA00022989"/>
    </source>
</evidence>
<organism evidence="7 8">
    <name type="scientific">Haloferula rosea</name>
    <dbReference type="NCBI Taxonomy" id="490093"/>
    <lineage>
        <taxon>Bacteria</taxon>
        <taxon>Pseudomonadati</taxon>
        <taxon>Verrucomicrobiota</taxon>
        <taxon>Verrucomicrobiia</taxon>
        <taxon>Verrucomicrobiales</taxon>
        <taxon>Verrucomicrobiaceae</taxon>
        <taxon>Haloferula</taxon>
    </lineage>
</organism>
<comment type="subcellular location">
    <subcellularLocation>
        <location evidence="1">Cell membrane</location>
        <topology evidence="1">Multi-pass membrane protein</topology>
    </subcellularLocation>
</comment>
<feature type="transmembrane region" description="Helical" evidence="6">
    <location>
        <begin position="12"/>
        <end position="30"/>
    </location>
</feature>
<feature type="transmembrane region" description="Helical" evidence="6">
    <location>
        <begin position="42"/>
        <end position="60"/>
    </location>
</feature>
<keyword evidence="4 6" id="KW-1133">Transmembrane helix</keyword>
<dbReference type="Pfam" id="PF03706">
    <property type="entry name" value="LPG_synthase_TM"/>
    <property type="match status" value="1"/>
</dbReference>
<name>A0A934R8U6_9BACT</name>
<dbReference type="RefSeq" id="WP_200276437.1">
    <property type="nucleotide sequence ID" value="NZ_JAENII010000002.1"/>
</dbReference>